<dbReference type="Proteomes" id="UP001268610">
    <property type="component" value="Unassembled WGS sequence"/>
</dbReference>
<gene>
    <name evidence="2" type="ORF">RJJ65_34955</name>
</gene>
<feature type="non-terminal residue" evidence="2">
    <location>
        <position position="116"/>
    </location>
</feature>
<dbReference type="RefSeq" id="WP_310865927.1">
    <property type="nucleotide sequence ID" value="NZ_JAVLSF010000144.1"/>
</dbReference>
<keyword evidence="1" id="KW-1133">Transmembrane helix</keyword>
<keyword evidence="1" id="KW-0812">Transmembrane</keyword>
<dbReference type="AlphaFoldDB" id="A0AAJ2LMM0"/>
<name>A0AAJ2LMM0_9HYPH</name>
<feature type="transmembrane region" description="Helical" evidence="1">
    <location>
        <begin position="58"/>
        <end position="76"/>
    </location>
</feature>
<keyword evidence="1" id="KW-0472">Membrane</keyword>
<evidence type="ECO:0000313" key="3">
    <source>
        <dbReference type="Proteomes" id="UP001268610"/>
    </source>
</evidence>
<feature type="transmembrane region" description="Helical" evidence="1">
    <location>
        <begin position="88"/>
        <end position="111"/>
    </location>
</feature>
<dbReference type="EMBL" id="JAVLSF010000144">
    <property type="protein sequence ID" value="MDR9777735.1"/>
    <property type="molecule type" value="Genomic_DNA"/>
</dbReference>
<protein>
    <recommendedName>
        <fullName evidence="4">EamA family transporter</fullName>
    </recommendedName>
</protein>
<proteinExistence type="predicted"/>
<evidence type="ECO:0000256" key="1">
    <source>
        <dbReference type="SAM" id="Phobius"/>
    </source>
</evidence>
<evidence type="ECO:0000313" key="2">
    <source>
        <dbReference type="EMBL" id="MDR9777735.1"/>
    </source>
</evidence>
<feature type="transmembrane region" description="Helical" evidence="1">
    <location>
        <begin position="34"/>
        <end position="52"/>
    </location>
</feature>
<evidence type="ECO:0008006" key="4">
    <source>
        <dbReference type="Google" id="ProtNLM"/>
    </source>
</evidence>
<reference evidence="2" key="1">
    <citation type="submission" date="2023-04" db="EMBL/GenBank/DDBJ databases">
        <title>Genomic characterization of faba bean (Vicia faba) microsymbionts in Mexican soils.</title>
        <authorList>
            <person name="Rivera Orduna F.N."/>
            <person name="Guevara-Luna J."/>
            <person name="Yan J."/>
            <person name="Arroyo-Herrera I."/>
            <person name="Li Y."/>
            <person name="Vasquez-Murrieta M.S."/>
            <person name="Wang E.T."/>
        </authorList>
    </citation>
    <scope>NUCLEOTIDE SEQUENCE</scope>
    <source>
        <strain evidence="2">CH26</strain>
    </source>
</reference>
<organism evidence="2 3">
    <name type="scientific">Rhizobium hidalgonense</name>
    <dbReference type="NCBI Taxonomy" id="1538159"/>
    <lineage>
        <taxon>Bacteria</taxon>
        <taxon>Pseudomonadati</taxon>
        <taxon>Pseudomonadota</taxon>
        <taxon>Alphaproteobacteria</taxon>
        <taxon>Hyphomicrobiales</taxon>
        <taxon>Rhizobiaceae</taxon>
        <taxon>Rhizobium/Agrobacterium group</taxon>
        <taxon>Rhizobium</taxon>
    </lineage>
</organism>
<comment type="caution">
    <text evidence="2">The sequence shown here is derived from an EMBL/GenBank/DDBJ whole genome shotgun (WGS) entry which is preliminary data.</text>
</comment>
<sequence length="116" mass="12756">MSTEKPPQIMRLSTNTDLSSDALNAQQWQVGSRYILLVLIWSSTPLAVVWSVRDLHPVWALTSRFVLAALLAYAICRTIRLALPTHKLALKSYVAGSLSLLGAMLLTYLAAPYLAS</sequence>
<accession>A0AAJ2LMM0</accession>